<evidence type="ECO:0000256" key="8">
    <source>
        <dbReference type="ARBA" id="ARBA00023047"/>
    </source>
</evidence>
<protein>
    <submittedName>
        <fullName evidence="17">Polysaccharide biosynthesis/export family protein</fullName>
    </submittedName>
</protein>
<keyword evidence="6" id="KW-0812">Transmembrane</keyword>
<evidence type="ECO:0000256" key="13">
    <source>
        <dbReference type="ARBA" id="ARBA00023237"/>
    </source>
</evidence>
<keyword evidence="13" id="KW-0998">Cell outer membrane</keyword>
<dbReference type="EMBL" id="CP147920">
    <property type="protein sequence ID" value="XAU14547.1"/>
    <property type="molecule type" value="Genomic_DNA"/>
</dbReference>
<dbReference type="Proteomes" id="UP001447842">
    <property type="component" value="Chromosome"/>
</dbReference>
<dbReference type="InterPro" id="IPR003715">
    <property type="entry name" value="Poly_export_N"/>
</dbReference>
<comment type="subcellular location">
    <subcellularLocation>
        <location evidence="1">Cell outer membrane</location>
        <topology evidence="1">Multi-pass membrane protein</topology>
    </subcellularLocation>
</comment>
<evidence type="ECO:0000313" key="18">
    <source>
        <dbReference type="Proteomes" id="UP001447842"/>
    </source>
</evidence>
<keyword evidence="8" id="KW-0625">Polysaccharide transport</keyword>
<proteinExistence type="inferred from homology"/>
<evidence type="ECO:0000256" key="10">
    <source>
        <dbReference type="ARBA" id="ARBA00023114"/>
    </source>
</evidence>
<dbReference type="Gene3D" id="3.10.560.10">
    <property type="entry name" value="Outer membrane lipoprotein wza domain like"/>
    <property type="match status" value="1"/>
</dbReference>
<accession>A0ABZ3H826</accession>
<reference evidence="17 18" key="1">
    <citation type="submission" date="2024-03" db="EMBL/GenBank/DDBJ databases">
        <title>Sulfurimonas sp. HSL3-1.</title>
        <authorList>
            <person name="Wang S."/>
        </authorList>
    </citation>
    <scope>NUCLEOTIDE SEQUENCE [LARGE SCALE GENOMIC DNA]</scope>
    <source>
        <strain evidence="17 18">HSL3-1</strain>
    </source>
</reference>
<evidence type="ECO:0000256" key="12">
    <source>
        <dbReference type="ARBA" id="ARBA00023139"/>
    </source>
</evidence>
<evidence type="ECO:0000256" key="2">
    <source>
        <dbReference type="ARBA" id="ARBA00009450"/>
    </source>
</evidence>
<evidence type="ECO:0000256" key="6">
    <source>
        <dbReference type="ARBA" id="ARBA00022692"/>
    </source>
</evidence>
<name>A0ABZ3H826_9BACT</name>
<keyword evidence="18" id="KW-1185">Reference proteome</keyword>
<feature type="domain" description="Polysaccharide export protein N-terminal" evidence="15">
    <location>
        <begin position="33"/>
        <end position="126"/>
    </location>
</feature>
<keyword evidence="11" id="KW-0472">Membrane</keyword>
<evidence type="ECO:0000259" key="16">
    <source>
        <dbReference type="Pfam" id="PF22461"/>
    </source>
</evidence>
<dbReference type="RefSeq" id="WP_345969664.1">
    <property type="nucleotide sequence ID" value="NZ_CP147920.1"/>
</dbReference>
<dbReference type="PANTHER" id="PTHR33619">
    <property type="entry name" value="POLYSACCHARIDE EXPORT PROTEIN GFCE-RELATED"/>
    <property type="match status" value="1"/>
</dbReference>
<sequence>MKEYRLFQDENVSDETTAISEKEYHAEMVFENIIAPNDRVSVMVYNQSSADSRQMTSMVSSRGGASSAMYAGRDETLGLLVTQEGTIRLPLIGRQKITGMTEDQAASFLITQYQKYLRNPYVTVEIMNQRIFVLGEVKDPGVVSVTNGMMNLVEALARSHDLTDYADRTNIKIIRGDLRSPEVRVVDLTEMSAIRLTSLFLKPNDIVYVQPRAMKGYNMAFKEIAPPFQLLSAMLQPFVNIVYLDNNLGK</sequence>
<evidence type="ECO:0000259" key="15">
    <source>
        <dbReference type="Pfam" id="PF02563"/>
    </source>
</evidence>
<evidence type="ECO:0000256" key="1">
    <source>
        <dbReference type="ARBA" id="ARBA00004571"/>
    </source>
</evidence>
<dbReference type="Pfam" id="PF02563">
    <property type="entry name" value="Poly_export"/>
    <property type="match status" value="1"/>
</dbReference>
<keyword evidence="14" id="KW-0449">Lipoprotein</keyword>
<keyword evidence="5" id="KW-0762">Sugar transport</keyword>
<evidence type="ECO:0000256" key="5">
    <source>
        <dbReference type="ARBA" id="ARBA00022597"/>
    </source>
</evidence>
<dbReference type="InterPro" id="IPR049712">
    <property type="entry name" value="Poly_export"/>
</dbReference>
<keyword evidence="10" id="KW-0626">Porin</keyword>
<keyword evidence="7" id="KW-0732">Signal</keyword>
<keyword evidence="4" id="KW-1134">Transmembrane beta strand</keyword>
<comment type="similarity">
    <text evidence="2">Belongs to the BexD/CtrA/VexA family.</text>
</comment>
<gene>
    <name evidence="17" type="ORF">WCY31_09860</name>
</gene>
<dbReference type="Pfam" id="PF22461">
    <property type="entry name" value="SLBB_2"/>
    <property type="match status" value="1"/>
</dbReference>
<organism evidence="17 18">
    <name type="scientific">Sulfurimonas diazotrophicus</name>
    <dbReference type="NCBI Taxonomy" id="3131939"/>
    <lineage>
        <taxon>Bacteria</taxon>
        <taxon>Pseudomonadati</taxon>
        <taxon>Campylobacterota</taxon>
        <taxon>Epsilonproteobacteria</taxon>
        <taxon>Campylobacterales</taxon>
        <taxon>Sulfurimonadaceae</taxon>
        <taxon>Sulfurimonas</taxon>
    </lineage>
</organism>
<evidence type="ECO:0000256" key="9">
    <source>
        <dbReference type="ARBA" id="ARBA00023065"/>
    </source>
</evidence>
<evidence type="ECO:0000256" key="14">
    <source>
        <dbReference type="ARBA" id="ARBA00023288"/>
    </source>
</evidence>
<keyword evidence="9" id="KW-0406">Ion transport</keyword>
<evidence type="ECO:0000256" key="11">
    <source>
        <dbReference type="ARBA" id="ARBA00023136"/>
    </source>
</evidence>
<dbReference type="InterPro" id="IPR054765">
    <property type="entry name" value="SLBB_dom"/>
</dbReference>
<keyword evidence="3" id="KW-0813">Transport</keyword>
<evidence type="ECO:0000256" key="3">
    <source>
        <dbReference type="ARBA" id="ARBA00022448"/>
    </source>
</evidence>
<keyword evidence="12" id="KW-0564">Palmitate</keyword>
<feature type="domain" description="SLBB" evidence="16">
    <location>
        <begin position="129"/>
        <end position="209"/>
    </location>
</feature>
<evidence type="ECO:0000256" key="4">
    <source>
        <dbReference type="ARBA" id="ARBA00022452"/>
    </source>
</evidence>
<dbReference type="PANTHER" id="PTHR33619:SF3">
    <property type="entry name" value="POLYSACCHARIDE EXPORT PROTEIN GFCE-RELATED"/>
    <property type="match status" value="1"/>
</dbReference>
<evidence type="ECO:0000256" key="7">
    <source>
        <dbReference type="ARBA" id="ARBA00022729"/>
    </source>
</evidence>
<evidence type="ECO:0000313" key="17">
    <source>
        <dbReference type="EMBL" id="XAU14547.1"/>
    </source>
</evidence>